<keyword evidence="4" id="KW-0472">Membrane</keyword>
<dbReference type="OrthoDB" id="3288815at2"/>
<evidence type="ECO:0000313" key="7">
    <source>
        <dbReference type="Proteomes" id="UP000325161"/>
    </source>
</evidence>
<dbReference type="Proteomes" id="UP000325161">
    <property type="component" value="Chromosome"/>
</dbReference>
<evidence type="ECO:0000313" key="6">
    <source>
        <dbReference type="EMBL" id="QEI08085.1"/>
    </source>
</evidence>
<accession>A0A5C0B105</accession>
<feature type="region of interest" description="Disordered" evidence="3">
    <location>
        <begin position="375"/>
        <end position="398"/>
    </location>
</feature>
<dbReference type="PROSITE" id="PS50111">
    <property type="entry name" value="CHEMOTAXIS_TRANSDUC_2"/>
    <property type="match status" value="1"/>
</dbReference>
<feature type="transmembrane region" description="Helical" evidence="4">
    <location>
        <begin position="42"/>
        <end position="62"/>
    </location>
</feature>
<dbReference type="KEGG" id="pacr:FXN63_21255"/>
<feature type="compositionally biased region" description="Basic and acidic residues" evidence="3">
    <location>
        <begin position="376"/>
        <end position="388"/>
    </location>
</feature>
<evidence type="ECO:0000256" key="3">
    <source>
        <dbReference type="SAM" id="MobiDB-lite"/>
    </source>
</evidence>
<dbReference type="Pfam" id="PF00015">
    <property type="entry name" value="MCPsignal"/>
    <property type="match status" value="1"/>
</dbReference>
<feature type="compositionally biased region" description="Polar residues" evidence="3">
    <location>
        <begin position="389"/>
        <end position="398"/>
    </location>
</feature>
<gene>
    <name evidence="6" type="ORF">FXN63_21255</name>
</gene>
<reference evidence="6 7" key="1">
    <citation type="submission" date="2019-08" db="EMBL/GenBank/DDBJ databases">
        <title>Amphibian skin-associated Pigmentiphaga: genome sequence and occurrence across geography and hosts.</title>
        <authorList>
            <person name="Bletz M.C."/>
            <person name="Bunk B."/>
            <person name="Sproeer C."/>
            <person name="Biwer P."/>
            <person name="Reiter S."/>
            <person name="Rabemananjara F.C.E."/>
            <person name="Schulz S."/>
            <person name="Overmann J."/>
            <person name="Vences M."/>
        </authorList>
    </citation>
    <scope>NUCLEOTIDE SEQUENCE [LARGE SCALE GENOMIC DNA]</scope>
    <source>
        <strain evidence="6 7">Mada1488</strain>
    </source>
</reference>
<keyword evidence="4" id="KW-0812">Transmembrane</keyword>
<dbReference type="AlphaFoldDB" id="A0A5C0B105"/>
<evidence type="ECO:0000256" key="2">
    <source>
        <dbReference type="PROSITE-ProRule" id="PRU00284"/>
    </source>
</evidence>
<dbReference type="EMBL" id="CP043046">
    <property type="protein sequence ID" value="QEI08085.1"/>
    <property type="molecule type" value="Genomic_DNA"/>
</dbReference>
<dbReference type="InterPro" id="IPR004089">
    <property type="entry name" value="MCPsignal_dom"/>
</dbReference>
<dbReference type="SUPFAM" id="SSF58104">
    <property type="entry name" value="Methyl-accepting chemotaxis protein (MCP) signaling domain"/>
    <property type="match status" value="1"/>
</dbReference>
<organism evidence="6 7">
    <name type="scientific">Pigmentiphaga aceris</name>
    <dbReference type="NCBI Taxonomy" id="1940612"/>
    <lineage>
        <taxon>Bacteria</taxon>
        <taxon>Pseudomonadati</taxon>
        <taxon>Pseudomonadota</taxon>
        <taxon>Betaproteobacteria</taxon>
        <taxon>Burkholderiales</taxon>
        <taxon>Alcaligenaceae</taxon>
        <taxon>Pigmentiphaga</taxon>
    </lineage>
</organism>
<dbReference type="Gene3D" id="1.10.287.950">
    <property type="entry name" value="Methyl-accepting chemotaxis protein"/>
    <property type="match status" value="1"/>
</dbReference>
<feature type="transmembrane region" description="Helical" evidence="4">
    <location>
        <begin position="18"/>
        <end position="35"/>
    </location>
</feature>
<evidence type="ECO:0000259" key="5">
    <source>
        <dbReference type="PROSITE" id="PS50111"/>
    </source>
</evidence>
<evidence type="ECO:0000256" key="4">
    <source>
        <dbReference type="SAM" id="Phobius"/>
    </source>
</evidence>
<protein>
    <submittedName>
        <fullName evidence="6">Methyl-accepting chemotaxis protein</fullName>
    </submittedName>
</protein>
<dbReference type="PANTHER" id="PTHR32089">
    <property type="entry name" value="METHYL-ACCEPTING CHEMOTAXIS PROTEIN MCPB"/>
    <property type="match status" value="1"/>
</dbReference>
<dbReference type="GO" id="GO:0007165">
    <property type="term" value="P:signal transduction"/>
    <property type="evidence" value="ECO:0007669"/>
    <property type="project" value="UniProtKB-KW"/>
</dbReference>
<dbReference type="PANTHER" id="PTHR32089:SF112">
    <property type="entry name" value="LYSOZYME-LIKE PROTEIN-RELATED"/>
    <property type="match status" value="1"/>
</dbReference>
<name>A0A5C0B105_9BURK</name>
<feature type="domain" description="Methyl-accepting transducer" evidence="5">
    <location>
        <begin position="116"/>
        <end position="283"/>
    </location>
</feature>
<dbReference type="GO" id="GO:0016020">
    <property type="term" value="C:membrane"/>
    <property type="evidence" value="ECO:0007669"/>
    <property type="project" value="InterPro"/>
</dbReference>
<proteinExistence type="predicted"/>
<keyword evidence="7" id="KW-1185">Reference proteome</keyword>
<keyword evidence="4" id="KW-1133">Transmembrane helix</keyword>
<evidence type="ECO:0000256" key="1">
    <source>
        <dbReference type="ARBA" id="ARBA00023224"/>
    </source>
</evidence>
<sequence>MNHPPLALPVRKSPLPDVAIGAGAIAVLVFLFLGGRGTLSPWLSGGLAASGGLLMLAGALMWRTRAHAWLAHAREVQASANLAAQENAEQLSLAAEGASRQLGEVWGDLIEVARVETETSINELTNRFAIIVSSLEQSIRVADDSMQGDAVAAVEEHGRAELAGLIAELRESCSRERVMRDRVEALAARIEQLREGADSVQAVAKSATLLSLNAAIEAARAGNSGSGFSVVAAEMQRLSQASGELGVRMAATSAETIASISEAVEAVRDSVRASESAAAAAEQRVASVLDEYSGLTQRIAESGATLAREAHGVNESVSAAIVSLQFQDRTSQILCHVRDSVKRAPATVFAPAAGAAVSTMDPAHELDALSSSYATEQERNVHAGRKTESSSAGEITFF</sequence>
<keyword evidence="1 2" id="KW-0807">Transducer</keyword>